<dbReference type="Proteomes" id="UP000250918">
    <property type="component" value="Unassembled WGS sequence"/>
</dbReference>
<gene>
    <name evidence="13" type="ORF">C3F09_00225</name>
</gene>
<evidence type="ECO:0000256" key="8">
    <source>
        <dbReference type="RuleBase" id="RU003793"/>
    </source>
</evidence>
<evidence type="ECO:0000256" key="7">
    <source>
        <dbReference type="ARBA" id="ARBA00023136"/>
    </source>
</evidence>
<feature type="transmembrane region" description="Helical" evidence="10">
    <location>
        <begin position="74"/>
        <end position="91"/>
    </location>
</feature>
<keyword evidence="7 10" id="KW-0472">Membrane</keyword>
<feature type="transmembrane region" description="Helical" evidence="10">
    <location>
        <begin position="197"/>
        <end position="218"/>
    </location>
</feature>
<feature type="domain" description="Prepilin peptidase A24 N-terminal" evidence="12">
    <location>
        <begin position="12"/>
        <end position="91"/>
    </location>
</feature>
<dbReference type="Gene3D" id="1.20.120.1220">
    <property type="match status" value="1"/>
</dbReference>
<dbReference type="PANTHER" id="PTHR30487:SF0">
    <property type="entry name" value="PREPILIN LEADER PEPTIDASE_N-METHYLTRANSFERASE-RELATED"/>
    <property type="match status" value="1"/>
</dbReference>
<comment type="catalytic activity">
    <reaction evidence="9">
        <text>Typically cleaves a -Gly-|-Phe- bond to release an N-terminal, basic peptide of 5-8 residues from type IV prepilin, and then N-methylates the new N-terminal amino group, the methyl donor being S-adenosyl-L-methionine.</text>
        <dbReference type="EC" id="3.4.23.43"/>
    </reaction>
</comment>
<dbReference type="GO" id="GO:0032259">
    <property type="term" value="P:methylation"/>
    <property type="evidence" value="ECO:0007669"/>
    <property type="project" value="UniProtKB-KW"/>
</dbReference>
<dbReference type="InterPro" id="IPR014032">
    <property type="entry name" value="Peptidase_A24A_bac"/>
</dbReference>
<organism evidence="13 14">
    <name type="scientific">candidate division GN15 bacterium</name>
    <dbReference type="NCBI Taxonomy" id="2072418"/>
    <lineage>
        <taxon>Bacteria</taxon>
        <taxon>candidate division GN15</taxon>
    </lineage>
</organism>
<feature type="transmembrane region" description="Helical" evidence="10">
    <location>
        <begin position="230"/>
        <end position="249"/>
    </location>
</feature>
<dbReference type="GO" id="GO:0008168">
    <property type="term" value="F:methyltransferase activity"/>
    <property type="evidence" value="ECO:0007669"/>
    <property type="project" value="UniProtKB-KW"/>
</dbReference>
<dbReference type="EMBL" id="PQAP01000001">
    <property type="protein sequence ID" value="PWB76430.1"/>
    <property type="molecule type" value="Genomic_DNA"/>
</dbReference>
<keyword evidence="4" id="KW-0997">Cell inner membrane</keyword>
<feature type="domain" description="Prepilin type IV endopeptidase peptidase" evidence="11">
    <location>
        <begin position="105"/>
        <end position="213"/>
    </location>
</feature>
<comment type="caution">
    <text evidence="13">The sequence shown here is derived from an EMBL/GenBank/DDBJ whole genome shotgun (WGS) entry which is preliminary data.</text>
</comment>
<dbReference type="Pfam" id="PF01478">
    <property type="entry name" value="Peptidase_A24"/>
    <property type="match status" value="1"/>
</dbReference>
<evidence type="ECO:0000256" key="4">
    <source>
        <dbReference type="ARBA" id="ARBA00022519"/>
    </source>
</evidence>
<dbReference type="AlphaFoldDB" id="A0A855XCK5"/>
<comment type="function">
    <text evidence="9">Plays an essential role in type IV pili and type II pseudopili formation by proteolytically removing the leader sequence from substrate proteins and subsequently monomethylating the alpha-amino group of the newly exposed N-terminal phenylalanine.</text>
</comment>
<dbReference type="InterPro" id="IPR000045">
    <property type="entry name" value="Prepilin_IV_endopep_pep"/>
</dbReference>
<dbReference type="EC" id="2.1.1.-" evidence="9"/>
<keyword evidence="6 10" id="KW-1133">Transmembrane helix</keyword>
<feature type="transmembrane region" description="Helical" evidence="10">
    <location>
        <begin position="147"/>
        <end position="167"/>
    </location>
</feature>
<keyword evidence="9" id="KW-0511">Multifunctional enzyme</keyword>
<dbReference type="GO" id="GO:0006465">
    <property type="term" value="P:signal peptide processing"/>
    <property type="evidence" value="ECO:0007669"/>
    <property type="project" value="TreeGrafter"/>
</dbReference>
<comment type="subcellular location">
    <subcellularLocation>
        <location evidence="1">Cell inner membrane</location>
        <topology evidence="1">Multi-pass membrane protein</topology>
    </subcellularLocation>
    <subcellularLocation>
        <location evidence="9">Cell membrane</location>
        <topology evidence="9">Multi-pass membrane protein</topology>
    </subcellularLocation>
</comment>
<evidence type="ECO:0000256" key="9">
    <source>
        <dbReference type="RuleBase" id="RU003794"/>
    </source>
</evidence>
<keyword evidence="9" id="KW-0645">Protease</keyword>
<keyword evidence="9" id="KW-0378">Hydrolase</keyword>
<dbReference type="InterPro" id="IPR010627">
    <property type="entry name" value="Prepilin_pept_A24_N"/>
</dbReference>
<dbReference type="Pfam" id="PF06750">
    <property type="entry name" value="A24_N_bact"/>
    <property type="match status" value="1"/>
</dbReference>
<evidence type="ECO:0000256" key="10">
    <source>
        <dbReference type="SAM" id="Phobius"/>
    </source>
</evidence>
<feature type="transmembrane region" description="Helical" evidence="10">
    <location>
        <begin position="123"/>
        <end position="141"/>
    </location>
</feature>
<evidence type="ECO:0000256" key="3">
    <source>
        <dbReference type="ARBA" id="ARBA00022475"/>
    </source>
</evidence>
<proteinExistence type="inferred from homology"/>
<keyword evidence="3" id="KW-1003">Cell membrane</keyword>
<reference evidence="13 14" key="1">
    <citation type="journal article" date="2018" name="ISME J.">
        <title>A methanotrophic archaeon couples anaerobic oxidation of methane to Fe(III) reduction.</title>
        <authorList>
            <person name="Cai C."/>
            <person name="Leu A.O."/>
            <person name="Xie G.J."/>
            <person name="Guo J."/>
            <person name="Feng Y."/>
            <person name="Zhao J.X."/>
            <person name="Tyson G.W."/>
            <person name="Yuan Z."/>
            <person name="Hu S."/>
        </authorList>
    </citation>
    <scope>NUCLEOTIDE SEQUENCE [LARGE SCALE GENOMIC DNA]</scope>
    <source>
        <strain evidence="13">FeB_12</strain>
    </source>
</reference>
<keyword evidence="5 9" id="KW-0812">Transmembrane</keyword>
<evidence type="ECO:0000256" key="1">
    <source>
        <dbReference type="ARBA" id="ARBA00004429"/>
    </source>
</evidence>
<evidence type="ECO:0000256" key="6">
    <source>
        <dbReference type="ARBA" id="ARBA00022989"/>
    </source>
</evidence>
<evidence type="ECO:0000256" key="5">
    <source>
        <dbReference type="ARBA" id="ARBA00022692"/>
    </source>
</evidence>
<keyword evidence="9" id="KW-0489">Methyltransferase</keyword>
<feature type="transmembrane region" description="Helical" evidence="10">
    <location>
        <begin position="6"/>
        <end position="27"/>
    </location>
</feature>
<accession>A0A855XCK5</accession>
<dbReference type="EC" id="3.4.23.43" evidence="9"/>
<dbReference type="GO" id="GO:0005886">
    <property type="term" value="C:plasma membrane"/>
    <property type="evidence" value="ECO:0007669"/>
    <property type="project" value="UniProtKB-SubCell"/>
</dbReference>
<evidence type="ECO:0000313" key="14">
    <source>
        <dbReference type="Proteomes" id="UP000250918"/>
    </source>
</evidence>
<keyword evidence="9" id="KW-0808">Transferase</keyword>
<evidence type="ECO:0000259" key="11">
    <source>
        <dbReference type="Pfam" id="PF01478"/>
    </source>
</evidence>
<dbReference type="InterPro" id="IPR050882">
    <property type="entry name" value="Prepilin_peptidase/N-MTase"/>
</dbReference>
<evidence type="ECO:0000259" key="12">
    <source>
        <dbReference type="Pfam" id="PF06750"/>
    </source>
</evidence>
<feature type="transmembrane region" description="Helical" evidence="10">
    <location>
        <begin position="97"/>
        <end position="116"/>
    </location>
</feature>
<name>A0A855XCK5_9BACT</name>
<dbReference type="PRINTS" id="PR00864">
    <property type="entry name" value="PREPILNPTASE"/>
</dbReference>
<dbReference type="PANTHER" id="PTHR30487">
    <property type="entry name" value="TYPE 4 PREPILIN-LIKE PROTEINS LEADER PEPTIDE-PROCESSING ENZYME"/>
    <property type="match status" value="1"/>
</dbReference>
<evidence type="ECO:0000313" key="13">
    <source>
        <dbReference type="EMBL" id="PWB76430.1"/>
    </source>
</evidence>
<evidence type="ECO:0000256" key="2">
    <source>
        <dbReference type="ARBA" id="ARBA00005801"/>
    </source>
</evidence>
<protein>
    <recommendedName>
        <fullName evidence="9">Prepilin leader peptidase/N-methyltransferase</fullName>
        <ecNumber evidence="9">2.1.1.-</ecNumber>
        <ecNumber evidence="9">3.4.23.43</ecNumber>
    </recommendedName>
</protein>
<comment type="similarity">
    <text evidence="2 8">Belongs to the peptidase A24 family.</text>
</comment>
<sequence length="260" mass="28504">MDTSTYLIIGALGLAIGSFLNVVIYRLPIGRNIAVGRSYCPSCKTQLKWYHNIPVLSYIALGGRCGFCKTRISFRYPLVELLTAGCFVYFLRQYQLHIPFFVFSALCCALIVIFFIDLDHQIIPDWITLPGIMTGLAVSFVPGGIGIAASAIGLAVGGGSLYLAAVLGEKLFKKEAMGGGDIKMAAMLGTFLGWQKVLLLFISAAVIGLVVSIIWMLVSARLRKERLIPFGPFLALGAMLAIVYGDRLIQFYIQNFLRPY</sequence>
<dbReference type="GO" id="GO:0004190">
    <property type="term" value="F:aspartic-type endopeptidase activity"/>
    <property type="evidence" value="ECO:0007669"/>
    <property type="project" value="UniProtKB-EC"/>
</dbReference>